<protein>
    <submittedName>
        <fullName evidence="2">IS701 family transposase</fullName>
    </submittedName>
</protein>
<dbReference type="InterPro" id="IPR039365">
    <property type="entry name" value="IS701-like"/>
</dbReference>
<dbReference type="PANTHER" id="PTHR33627:SF1">
    <property type="entry name" value="TRANSPOSASE"/>
    <property type="match status" value="1"/>
</dbReference>
<reference evidence="2 3" key="1">
    <citation type="submission" date="2023-09" db="EMBL/GenBank/DDBJ databases">
        <title>The genome sequence of Streptomyces anthocyanicus.</title>
        <authorList>
            <person name="Mo P."/>
        </authorList>
    </citation>
    <scope>NUCLEOTIDE SEQUENCE [LARGE SCALE GENOMIC DNA]</scope>
    <source>
        <strain evidence="2 3">JCM 4387</strain>
    </source>
</reference>
<proteinExistence type="predicted"/>
<accession>A0ABY9ULC0</accession>
<evidence type="ECO:0000313" key="3">
    <source>
        <dbReference type="Proteomes" id="UP001249394"/>
    </source>
</evidence>
<evidence type="ECO:0000259" key="1">
    <source>
        <dbReference type="Pfam" id="PF13546"/>
    </source>
</evidence>
<dbReference type="Pfam" id="PF13546">
    <property type="entry name" value="DDE_5"/>
    <property type="match status" value="1"/>
</dbReference>
<dbReference type="SUPFAM" id="SSF53098">
    <property type="entry name" value="Ribonuclease H-like"/>
    <property type="match status" value="1"/>
</dbReference>
<gene>
    <name evidence="2" type="ORF">RI060_01310</name>
</gene>
<sequence length="459" mass="51508">MLTLGVVQTGELKECEIRSLDGELEALCASVDDVFARPASRANLRAMVRGLLSEVPRKNMWQLAEAAGHPNPDRLQGFLAKAAWDADELRDRVRGVAVAALAADDAVLIADETGDIKKGTKSAGVGRQYTGTAGRIENAQVSVHLSYGSSRGRTLIDRELCLGRHWSGTTADHERRCAEQGIPPERATEVATKPELARRMLERALEADVPYTYFLADEAYGQCRALRAWLEERCVRYVLAVPKDEVVPLPDERTRQARGLYAVVPEEAFERRSCADGAKGPRDYDWATVHLAPTVQGLERHLLIRRSTVLNKKDKKTGQFVREISYFLCHTAPGATLAALVTAAGQRWMVEESFQAAKGQVGLDEHEVRKWCSWYRHTTVCMFAMAFMVAVRSRLILCQPPTLGPTVNEIRRLYDRIVLAPARAARTWLAIHWHRWRTRHQIMARTSHYRARAARTHSP</sequence>
<evidence type="ECO:0000313" key="2">
    <source>
        <dbReference type="EMBL" id="WND23650.1"/>
    </source>
</evidence>
<dbReference type="PANTHER" id="PTHR33627">
    <property type="entry name" value="TRANSPOSASE"/>
    <property type="match status" value="1"/>
</dbReference>
<keyword evidence="3" id="KW-1185">Reference proteome</keyword>
<dbReference type="InterPro" id="IPR038721">
    <property type="entry name" value="IS701-like_DDE_dom"/>
</dbReference>
<organism evidence="2 3">
    <name type="scientific">Streptomyces violaceus</name>
    <name type="common">Streptomyces venezuelae</name>
    <dbReference type="NCBI Taxonomy" id="1936"/>
    <lineage>
        <taxon>Bacteria</taxon>
        <taxon>Bacillati</taxon>
        <taxon>Actinomycetota</taxon>
        <taxon>Actinomycetes</taxon>
        <taxon>Kitasatosporales</taxon>
        <taxon>Streptomycetaceae</taxon>
        <taxon>Streptomyces</taxon>
    </lineage>
</organism>
<dbReference type="InterPro" id="IPR012337">
    <property type="entry name" value="RNaseH-like_sf"/>
</dbReference>
<name>A0ABY9ULC0_STRVL</name>
<dbReference type="NCBIfam" id="NF033540">
    <property type="entry name" value="transpos_IS701"/>
    <property type="match status" value="1"/>
</dbReference>
<feature type="domain" description="Transposase IS701-like DDE" evidence="1">
    <location>
        <begin position="33"/>
        <end position="255"/>
    </location>
</feature>
<dbReference type="EMBL" id="CP134213">
    <property type="protein sequence ID" value="WND23650.1"/>
    <property type="molecule type" value="Genomic_DNA"/>
</dbReference>
<dbReference type="Proteomes" id="UP001249394">
    <property type="component" value="Chromosome"/>
</dbReference>